<sequence>MAAGAPLAWERAGVQFPIPPDTFLSLASRTHCKGICVTFMLRVFGCKRYGVGNQVIRLTTNI</sequence>
<dbReference type="WBParaSite" id="Hba_01718">
    <property type="protein sequence ID" value="Hba_01718"/>
    <property type="gene ID" value="Hba_01718"/>
</dbReference>
<dbReference type="AlphaFoldDB" id="A0A1I7WAJ6"/>
<keyword evidence="1" id="KW-1185">Reference proteome</keyword>
<name>A0A1I7WAJ6_HETBA</name>
<evidence type="ECO:0000313" key="1">
    <source>
        <dbReference type="Proteomes" id="UP000095283"/>
    </source>
</evidence>
<dbReference type="Proteomes" id="UP000095283">
    <property type="component" value="Unplaced"/>
</dbReference>
<organism evidence="1 2">
    <name type="scientific">Heterorhabditis bacteriophora</name>
    <name type="common">Entomopathogenic nematode worm</name>
    <dbReference type="NCBI Taxonomy" id="37862"/>
    <lineage>
        <taxon>Eukaryota</taxon>
        <taxon>Metazoa</taxon>
        <taxon>Ecdysozoa</taxon>
        <taxon>Nematoda</taxon>
        <taxon>Chromadorea</taxon>
        <taxon>Rhabditida</taxon>
        <taxon>Rhabditina</taxon>
        <taxon>Rhabditomorpha</taxon>
        <taxon>Strongyloidea</taxon>
        <taxon>Heterorhabditidae</taxon>
        <taxon>Heterorhabditis</taxon>
    </lineage>
</organism>
<protein>
    <submittedName>
        <fullName evidence="2">Uncharacterized protein</fullName>
    </submittedName>
</protein>
<evidence type="ECO:0000313" key="2">
    <source>
        <dbReference type="WBParaSite" id="Hba_01718"/>
    </source>
</evidence>
<accession>A0A1I7WAJ6</accession>
<proteinExistence type="predicted"/>
<reference evidence="2" key="1">
    <citation type="submission" date="2016-11" db="UniProtKB">
        <authorList>
            <consortium name="WormBaseParasite"/>
        </authorList>
    </citation>
    <scope>IDENTIFICATION</scope>
</reference>